<dbReference type="PANTHER" id="PTHR30204">
    <property type="entry name" value="REDOX-CYCLING DRUG-SENSING TRANSCRIPTIONAL ACTIVATOR SOXR"/>
    <property type="match status" value="1"/>
</dbReference>
<dbReference type="PANTHER" id="PTHR30204:SF93">
    <property type="entry name" value="HTH MERR-TYPE DOMAIN-CONTAINING PROTEIN"/>
    <property type="match status" value="1"/>
</dbReference>
<evidence type="ECO:0000259" key="3">
    <source>
        <dbReference type="PROSITE" id="PS50937"/>
    </source>
</evidence>
<dbReference type="Pfam" id="PF13411">
    <property type="entry name" value="MerR_1"/>
    <property type="match status" value="1"/>
</dbReference>
<dbReference type="SMART" id="SM00422">
    <property type="entry name" value="HTH_MERR"/>
    <property type="match status" value="1"/>
</dbReference>
<dbReference type="AlphaFoldDB" id="A0A1H1Y5L4"/>
<protein>
    <submittedName>
        <fullName evidence="4">DNA-binding transcriptional regulator, MerR family</fullName>
    </submittedName>
</protein>
<dbReference type="InterPro" id="IPR047057">
    <property type="entry name" value="MerR_fam"/>
</dbReference>
<evidence type="ECO:0000313" key="4">
    <source>
        <dbReference type="EMBL" id="SDT16675.1"/>
    </source>
</evidence>
<dbReference type="SUPFAM" id="SSF46955">
    <property type="entry name" value="Putative DNA-binding domain"/>
    <property type="match status" value="1"/>
</dbReference>
<feature type="domain" description="HTH merR-type" evidence="3">
    <location>
        <begin position="6"/>
        <end position="75"/>
    </location>
</feature>
<keyword evidence="2" id="KW-0175">Coiled coil</keyword>
<dbReference type="InterPro" id="IPR000551">
    <property type="entry name" value="MerR-type_HTH_dom"/>
</dbReference>
<dbReference type="InterPro" id="IPR009061">
    <property type="entry name" value="DNA-bd_dom_put_sf"/>
</dbReference>
<evidence type="ECO:0000256" key="2">
    <source>
        <dbReference type="SAM" id="Coils"/>
    </source>
</evidence>
<proteinExistence type="predicted"/>
<dbReference type="STRING" id="113562.SAMN04489716_2713"/>
<accession>A0A1H1Y5L4</accession>
<dbReference type="RefSeq" id="WP_197686220.1">
    <property type="nucleotide sequence ID" value="NZ_BOMJ01000036.1"/>
</dbReference>
<organism evidence="4 5">
    <name type="scientific">Actinoplanes derwentensis</name>
    <dbReference type="NCBI Taxonomy" id="113562"/>
    <lineage>
        <taxon>Bacteria</taxon>
        <taxon>Bacillati</taxon>
        <taxon>Actinomycetota</taxon>
        <taxon>Actinomycetes</taxon>
        <taxon>Micromonosporales</taxon>
        <taxon>Micromonosporaceae</taxon>
        <taxon>Actinoplanes</taxon>
    </lineage>
</organism>
<keyword evidence="1 4" id="KW-0238">DNA-binding</keyword>
<dbReference type="GO" id="GO:0003700">
    <property type="term" value="F:DNA-binding transcription factor activity"/>
    <property type="evidence" value="ECO:0007669"/>
    <property type="project" value="InterPro"/>
</dbReference>
<evidence type="ECO:0000256" key="1">
    <source>
        <dbReference type="ARBA" id="ARBA00023125"/>
    </source>
</evidence>
<dbReference type="GO" id="GO:0003677">
    <property type="term" value="F:DNA binding"/>
    <property type="evidence" value="ECO:0007669"/>
    <property type="project" value="UniProtKB-KW"/>
</dbReference>
<evidence type="ECO:0000313" key="5">
    <source>
        <dbReference type="Proteomes" id="UP000198688"/>
    </source>
</evidence>
<sequence>MRMKGGWSTREIAEFAGTTLKTVRHYHRIGLLDEPERSANGYKKYGVQHLIRLMRIRRLVDLGVALADIATIQLSAEGAEQKLRALDAELAASIERQQRMRAELAVILRNPGLVDSPAGFEDPTDDLSDLDRTFMLLGSRIFEPEVMEVMRSLNARPRTSAAAEFDALTGEASEETRQDLAVRFATEIRRDMTEHPLLGDAVDKVQAGGDPDTQPVLLHAVVELLNAAQIDVMQRANAIIYPDAGR</sequence>
<dbReference type="Proteomes" id="UP000198688">
    <property type="component" value="Chromosome I"/>
</dbReference>
<dbReference type="EMBL" id="LT629758">
    <property type="protein sequence ID" value="SDT16675.1"/>
    <property type="molecule type" value="Genomic_DNA"/>
</dbReference>
<dbReference type="PROSITE" id="PS50937">
    <property type="entry name" value="HTH_MERR_2"/>
    <property type="match status" value="1"/>
</dbReference>
<gene>
    <name evidence="4" type="ORF">SAMN04489716_2713</name>
</gene>
<name>A0A1H1Y5L4_9ACTN</name>
<keyword evidence="5" id="KW-1185">Reference proteome</keyword>
<feature type="coiled-coil region" evidence="2">
    <location>
        <begin position="69"/>
        <end position="103"/>
    </location>
</feature>
<dbReference type="Gene3D" id="1.10.1660.10">
    <property type="match status" value="1"/>
</dbReference>
<reference evidence="4 5" key="1">
    <citation type="submission" date="2016-10" db="EMBL/GenBank/DDBJ databases">
        <authorList>
            <person name="de Groot N.N."/>
        </authorList>
    </citation>
    <scope>NUCLEOTIDE SEQUENCE [LARGE SCALE GENOMIC DNA]</scope>
    <source>
        <strain evidence="4 5">DSM 43941</strain>
    </source>
</reference>